<dbReference type="Proteomes" id="UP000472261">
    <property type="component" value="Unplaced"/>
</dbReference>
<dbReference type="FunFam" id="3.80.10.10:FF:000236">
    <property type="entry name" value="NLR family CARD domain containing 3"/>
    <property type="match status" value="1"/>
</dbReference>
<keyword evidence="12" id="KW-0391">Immunity</keyword>
<keyword evidence="15" id="KW-0449">Lipoprotein</keyword>
<dbReference type="GO" id="GO:0042981">
    <property type="term" value="P:regulation of apoptotic process"/>
    <property type="evidence" value="ECO:0007669"/>
    <property type="project" value="InterPro"/>
</dbReference>
<keyword evidence="5" id="KW-0963">Cytoplasm</keyword>
<protein>
    <submittedName>
        <fullName evidence="19">NLR family CARD domain containing 3</fullName>
    </submittedName>
</protein>
<dbReference type="InterPro" id="IPR041267">
    <property type="entry name" value="NLRP_HD2"/>
</dbReference>
<evidence type="ECO:0000256" key="7">
    <source>
        <dbReference type="ARBA" id="ARBA00022614"/>
    </source>
</evidence>
<evidence type="ECO:0000256" key="13">
    <source>
        <dbReference type="ARBA" id="ARBA00023136"/>
    </source>
</evidence>
<dbReference type="Pfam" id="PF13516">
    <property type="entry name" value="LRR_6"/>
    <property type="match status" value="5"/>
</dbReference>
<evidence type="ECO:0000256" key="3">
    <source>
        <dbReference type="ARBA" id="ARBA00004496"/>
    </source>
</evidence>
<reference evidence="19" key="1">
    <citation type="submission" date="2025-08" db="UniProtKB">
        <authorList>
            <consortium name="Ensembl"/>
        </authorList>
    </citation>
    <scope>IDENTIFICATION</scope>
</reference>
<dbReference type="Pfam" id="PF17779">
    <property type="entry name" value="WHD_NOD2"/>
    <property type="match status" value="1"/>
</dbReference>
<keyword evidence="13" id="KW-0472">Membrane</keyword>
<proteinExistence type="inferred from homology"/>
<dbReference type="Gene3D" id="3.40.50.300">
    <property type="entry name" value="P-loop containing nucleotide triphosphate hydrolases"/>
    <property type="match status" value="1"/>
</dbReference>
<dbReference type="Ensembl" id="ENSPCLT00000011942.1">
    <property type="protein sequence ID" value="ENSPCLP00000008787.1"/>
    <property type="gene ID" value="ENSPCLG00000007290.1"/>
</dbReference>
<evidence type="ECO:0000256" key="9">
    <source>
        <dbReference type="ARBA" id="ARBA00022741"/>
    </source>
</evidence>
<dbReference type="InterPro" id="IPR027417">
    <property type="entry name" value="P-loop_NTPase"/>
</dbReference>
<keyword evidence="11" id="KW-0832">Ubl conjugation</keyword>
<comment type="subcellular location">
    <subcellularLocation>
        <location evidence="1">Basolateral cell membrane</location>
    </subcellularLocation>
    <subcellularLocation>
        <location evidence="2">Cell membrane</location>
        <topology evidence="2">Lipid-anchor</topology>
    </subcellularLocation>
    <subcellularLocation>
        <location evidence="3">Cytoplasm</location>
    </subcellularLocation>
</comment>
<dbReference type="FunFam" id="3.80.10.10:FF:001349">
    <property type="entry name" value="NLR family CARD domain containing 3"/>
    <property type="match status" value="1"/>
</dbReference>
<evidence type="ECO:0000256" key="2">
    <source>
        <dbReference type="ARBA" id="ARBA00004193"/>
    </source>
</evidence>
<dbReference type="OMA" id="IPCICWM"/>
<evidence type="ECO:0000256" key="1">
    <source>
        <dbReference type="ARBA" id="ARBA00004187"/>
    </source>
</evidence>
<organism evidence="19 20">
    <name type="scientific">Phasianus colchicus</name>
    <name type="common">Common pheasant</name>
    <dbReference type="NCBI Taxonomy" id="9054"/>
    <lineage>
        <taxon>Eukaryota</taxon>
        <taxon>Metazoa</taxon>
        <taxon>Chordata</taxon>
        <taxon>Craniata</taxon>
        <taxon>Vertebrata</taxon>
        <taxon>Euteleostomi</taxon>
        <taxon>Archelosauria</taxon>
        <taxon>Archosauria</taxon>
        <taxon>Dinosauria</taxon>
        <taxon>Saurischia</taxon>
        <taxon>Theropoda</taxon>
        <taxon>Coelurosauria</taxon>
        <taxon>Aves</taxon>
        <taxon>Neognathae</taxon>
        <taxon>Galloanserae</taxon>
        <taxon>Galliformes</taxon>
        <taxon>Phasianidae</taxon>
        <taxon>Phasianinae</taxon>
        <taxon>Phasianus</taxon>
    </lineage>
</organism>
<dbReference type="PROSITE" id="PS50209">
    <property type="entry name" value="CARD"/>
    <property type="match status" value="1"/>
</dbReference>
<feature type="domain" description="NACHT" evidence="18">
    <location>
        <begin position="161"/>
        <end position="293"/>
    </location>
</feature>
<dbReference type="PROSITE" id="PS50837">
    <property type="entry name" value="NACHT"/>
    <property type="match status" value="1"/>
</dbReference>
<dbReference type="GO" id="GO:0045087">
    <property type="term" value="P:innate immune response"/>
    <property type="evidence" value="ECO:0007669"/>
    <property type="project" value="UniProtKB-KW"/>
</dbReference>
<evidence type="ECO:0000256" key="16">
    <source>
        <dbReference type="ARBA" id="ARBA00038296"/>
    </source>
</evidence>
<evidence type="ECO:0000259" key="17">
    <source>
        <dbReference type="PROSITE" id="PS50209"/>
    </source>
</evidence>
<evidence type="ECO:0000259" key="18">
    <source>
        <dbReference type="PROSITE" id="PS50837"/>
    </source>
</evidence>
<accession>A0A669PIU7</accession>
<dbReference type="SUPFAM" id="SSF47986">
    <property type="entry name" value="DEATH domain"/>
    <property type="match status" value="1"/>
</dbReference>
<evidence type="ECO:0000256" key="6">
    <source>
        <dbReference type="ARBA" id="ARBA00022588"/>
    </source>
</evidence>
<dbReference type="Pfam" id="PF05729">
    <property type="entry name" value="NACHT"/>
    <property type="match status" value="1"/>
</dbReference>
<dbReference type="InterPro" id="IPR029495">
    <property type="entry name" value="NACHT-assoc"/>
</dbReference>
<dbReference type="SMART" id="SM00368">
    <property type="entry name" value="LRR_RI"/>
    <property type="match status" value="10"/>
</dbReference>
<dbReference type="SMART" id="SM01288">
    <property type="entry name" value="FISNA"/>
    <property type="match status" value="1"/>
</dbReference>
<dbReference type="AlphaFoldDB" id="A0A669PIU7"/>
<evidence type="ECO:0000256" key="14">
    <source>
        <dbReference type="ARBA" id="ARBA00023139"/>
    </source>
</evidence>
<dbReference type="PANTHER" id="PTHR24106">
    <property type="entry name" value="NACHT, LRR AND CARD DOMAINS-CONTAINING"/>
    <property type="match status" value="1"/>
</dbReference>
<dbReference type="InterPro" id="IPR032675">
    <property type="entry name" value="LRR_dom_sf"/>
</dbReference>
<dbReference type="InterPro" id="IPR041075">
    <property type="entry name" value="NOD1/2_WH"/>
</dbReference>
<comment type="similarity">
    <text evidence="16">Belongs to the NOD1-NOD2 family.</text>
</comment>
<evidence type="ECO:0000256" key="11">
    <source>
        <dbReference type="ARBA" id="ARBA00022843"/>
    </source>
</evidence>
<dbReference type="Gene3D" id="3.80.10.10">
    <property type="entry name" value="Ribonuclease Inhibitor"/>
    <property type="match status" value="3"/>
</dbReference>
<dbReference type="InterPro" id="IPR001611">
    <property type="entry name" value="Leu-rich_rpt"/>
</dbReference>
<dbReference type="InterPro" id="IPR001315">
    <property type="entry name" value="CARD"/>
</dbReference>
<dbReference type="InterPro" id="IPR011029">
    <property type="entry name" value="DEATH-like_dom_sf"/>
</dbReference>
<keyword evidence="8" id="KW-0677">Repeat</keyword>
<keyword evidence="4" id="KW-1003">Cell membrane</keyword>
<dbReference type="InterPro" id="IPR007111">
    <property type="entry name" value="NACHT_NTPase"/>
</dbReference>
<evidence type="ECO:0000256" key="15">
    <source>
        <dbReference type="ARBA" id="ARBA00023288"/>
    </source>
</evidence>
<keyword evidence="10" id="KW-0067">ATP-binding</keyword>
<evidence type="ECO:0000313" key="20">
    <source>
        <dbReference type="Proteomes" id="UP000472261"/>
    </source>
</evidence>
<dbReference type="InterPro" id="IPR051261">
    <property type="entry name" value="NLR"/>
</dbReference>
<feature type="domain" description="CARD" evidence="17">
    <location>
        <begin position="1"/>
        <end position="77"/>
    </location>
</feature>
<dbReference type="GO" id="GO:0005737">
    <property type="term" value="C:cytoplasm"/>
    <property type="evidence" value="ECO:0007669"/>
    <property type="project" value="UniProtKB-SubCell"/>
</dbReference>
<dbReference type="GO" id="GO:0016323">
    <property type="term" value="C:basolateral plasma membrane"/>
    <property type="evidence" value="ECO:0007669"/>
    <property type="project" value="UniProtKB-SubCell"/>
</dbReference>
<keyword evidence="6" id="KW-0399">Innate immunity</keyword>
<evidence type="ECO:0000256" key="10">
    <source>
        <dbReference type="ARBA" id="ARBA00022840"/>
    </source>
</evidence>
<name>A0A669PIU7_PHACC</name>
<evidence type="ECO:0000256" key="4">
    <source>
        <dbReference type="ARBA" id="ARBA00022475"/>
    </source>
</evidence>
<dbReference type="GO" id="GO:0005524">
    <property type="term" value="F:ATP binding"/>
    <property type="evidence" value="ECO:0007669"/>
    <property type="project" value="UniProtKB-KW"/>
</dbReference>
<dbReference type="SUPFAM" id="SSF52047">
    <property type="entry name" value="RNI-like"/>
    <property type="match status" value="2"/>
</dbReference>
<evidence type="ECO:0000256" key="8">
    <source>
        <dbReference type="ARBA" id="ARBA00022737"/>
    </source>
</evidence>
<keyword evidence="14" id="KW-0564">Palmitate</keyword>
<evidence type="ECO:0000313" key="19">
    <source>
        <dbReference type="Ensembl" id="ENSPCLP00000008787.1"/>
    </source>
</evidence>
<keyword evidence="7" id="KW-0433">Leucine-rich repeat</keyword>
<dbReference type="Gene3D" id="1.10.533.10">
    <property type="entry name" value="Death Domain, Fas"/>
    <property type="match status" value="1"/>
</dbReference>
<keyword evidence="20" id="KW-1185">Reference proteome</keyword>
<evidence type="ECO:0000256" key="5">
    <source>
        <dbReference type="ARBA" id="ARBA00022490"/>
    </source>
</evidence>
<sequence length="1063" mass="116742">MRSISPQFLEEIIGYLQKLDLLTVEEAGQAQEASSLPEQVRAVVDILAGKGSHASQSLQSFIETTNSQLYLHITVYGRQPTAEPMVQKHLESLQSFYGNSLEIGSLQRLTNLLLVEGLTDIQQKEHDILQMEMTKGLQNISKSIPLEKLFLPLSKVSIPPRISVTTGVAGIGKSTLVKLFVGRWTKGLINRDIMFVLPLTFRELNTYEKLSAERLIRSSFPHITEPNCISTGAARTLLILDGLDEFKTPLDFSNTVACTNPKKEIQVDNLITNIIRGNLLQEASVWVTSRPTAASQIPGGLIDRMTEIRGFRAAEMKDFLDQMFLDNRDLSSQVLHHIKANRSLHIMCTVPGFCRIYGSSIGYYLKNSTGQPQEVTVVPKTLSEIYSYYFKMALSSDWPERQKETLRIDQALNNSKKVMSSLGRLAFYGLLKRKHVFYEQDMKTYGIDLSLLHSSLCSRLLLKEDMQSSTAYYFSHLTIQEFLAAIYYYTAAKRAIFDLFTESGMSWPKLGFLNHFKSAVQRSLQAEDGQLDIFVRFLSGLLSPQVNQLLSGWLLVKDEQNSYRNQAISFLQGCLNTNYVISSQTVNTVHCLHEIQHTEIAKAVEEAMKNESLAGMLTPVNCSALAYLLQVSDVCVEETNLSNCLTYNICKSLLPQLLFCHSLRLDNNQFKDNVMELLGSVLSVKDCQIQRLSLAENQICNKGAKALARSLMVNRSLTSQAYVCVWVGAVVTEMPPAWHSLAVCSSPCSLQHNVIKEEGAAALAEALLTNRSLQSLDYQFPSATGSLTPNTTPQRWLGCPILMLPSVCVSLQSNSISNTGVSALTAALCSNKGLIDLNLRENSISKEGGPAIAHALRTNCTLRKLDLAANLLHDEGGKAIALAMKENQALTSLHLQWNFIQTQAAVALAQALQSNGSLASLDLQENAIGDEGMAALAAALKVNTTLADLHLQVASISAAGAQALAEALMVNNSLQVLDLRGNSISVAGAKAMANALKVNRSLRWLNLQENSLGMDGAICIATALRGNHGLTYINLQGNRIGQSGAKMISDAIRTNSPDCVVVV</sequence>
<evidence type="ECO:0000256" key="12">
    <source>
        <dbReference type="ARBA" id="ARBA00022859"/>
    </source>
</evidence>
<keyword evidence="9" id="KW-0547">Nucleotide-binding</keyword>
<reference evidence="19" key="2">
    <citation type="submission" date="2025-09" db="UniProtKB">
        <authorList>
            <consortium name="Ensembl"/>
        </authorList>
    </citation>
    <scope>IDENTIFICATION</scope>
</reference>
<dbReference type="Pfam" id="PF17776">
    <property type="entry name" value="NLRC4_HD2"/>
    <property type="match status" value="1"/>
</dbReference>